<dbReference type="InterPro" id="IPR012337">
    <property type="entry name" value="RNaseH-like_sf"/>
</dbReference>
<dbReference type="EMBL" id="HBGF01005989">
    <property type="protein sequence ID" value="CAD9095200.1"/>
    <property type="molecule type" value="Transcribed_RNA"/>
</dbReference>
<dbReference type="SUPFAM" id="SSF53098">
    <property type="entry name" value="Ribonuclease H-like"/>
    <property type="match status" value="1"/>
</dbReference>
<feature type="region of interest" description="Disordered" evidence="2">
    <location>
        <begin position="80"/>
        <end position="106"/>
    </location>
</feature>
<protein>
    <recommendedName>
        <fullName evidence="3">RNase H type-2 domain-containing protein</fullName>
    </recommendedName>
</protein>
<name>A0A7S1L627_NEODS</name>
<accession>A0A7S1L627</accession>
<dbReference type="InterPro" id="IPR036397">
    <property type="entry name" value="RNaseH_sf"/>
</dbReference>
<organism evidence="4">
    <name type="scientific">Neobodo designis</name>
    <name type="common">Flagellated protozoan</name>
    <name type="synonym">Bodo designis</name>
    <dbReference type="NCBI Taxonomy" id="312471"/>
    <lineage>
        <taxon>Eukaryota</taxon>
        <taxon>Discoba</taxon>
        <taxon>Euglenozoa</taxon>
        <taxon>Kinetoplastea</taxon>
        <taxon>Metakinetoplastina</taxon>
        <taxon>Neobodonida</taxon>
        <taxon>Neobodo</taxon>
    </lineage>
</organism>
<evidence type="ECO:0000313" key="4">
    <source>
        <dbReference type="EMBL" id="CAD9095200.1"/>
    </source>
</evidence>
<dbReference type="InterPro" id="IPR024567">
    <property type="entry name" value="RNase_HII/HIII_dom"/>
</dbReference>
<evidence type="ECO:0000256" key="2">
    <source>
        <dbReference type="SAM" id="MobiDB-lite"/>
    </source>
</evidence>
<dbReference type="GO" id="GO:0004523">
    <property type="term" value="F:RNA-DNA hybrid ribonuclease activity"/>
    <property type="evidence" value="ECO:0007669"/>
    <property type="project" value="InterPro"/>
</dbReference>
<dbReference type="Gene3D" id="3.30.420.10">
    <property type="entry name" value="Ribonuclease H-like superfamily/Ribonuclease H"/>
    <property type="match status" value="1"/>
</dbReference>
<feature type="compositionally biased region" description="Low complexity" evidence="2">
    <location>
        <begin position="80"/>
        <end position="98"/>
    </location>
</feature>
<evidence type="ECO:0000256" key="1">
    <source>
        <dbReference type="PROSITE-ProRule" id="PRU01319"/>
    </source>
</evidence>
<evidence type="ECO:0000259" key="3">
    <source>
        <dbReference type="PROSITE" id="PS51975"/>
    </source>
</evidence>
<gene>
    <name evidence="4" type="ORF">NDES1114_LOCUS4075</name>
</gene>
<feature type="domain" description="RNase H type-2" evidence="3">
    <location>
        <begin position="1"/>
        <end position="58"/>
    </location>
</feature>
<dbReference type="GO" id="GO:0003723">
    <property type="term" value="F:RNA binding"/>
    <property type="evidence" value="ECO:0007669"/>
    <property type="project" value="UniProtKB-UniRule"/>
</dbReference>
<proteinExistence type="predicted"/>
<dbReference type="AlphaFoldDB" id="A0A7S1L627"/>
<dbReference type="PROSITE" id="PS51975">
    <property type="entry name" value="RNASE_H_2"/>
    <property type="match status" value="1"/>
</dbReference>
<sequence>MRDSKMLELDAAYPEYGFADHKGYATERHLEAIRVHGECPEHRTVPADDADVDAEEELKAAKAVLSAISAERIAAKRQAAAAMRSRSPSATVRGTRTARTSRRAGF</sequence>
<reference evidence="4" key="1">
    <citation type="submission" date="2021-01" db="EMBL/GenBank/DDBJ databases">
        <authorList>
            <person name="Corre E."/>
            <person name="Pelletier E."/>
            <person name="Niang G."/>
            <person name="Scheremetjew M."/>
            <person name="Finn R."/>
            <person name="Kale V."/>
            <person name="Holt S."/>
            <person name="Cochrane G."/>
            <person name="Meng A."/>
            <person name="Brown T."/>
            <person name="Cohen L."/>
        </authorList>
    </citation>
    <scope>NUCLEOTIDE SEQUENCE</scope>
    <source>
        <strain evidence="4">CCAP 1951/1</strain>
    </source>
</reference>
<comment type="caution">
    <text evidence="1">Lacks conserved residue(s) required for the propagation of feature annotation.</text>
</comment>